<dbReference type="STRING" id="41067.A0A2I2F648"/>
<keyword evidence="3" id="KW-0808">Transferase</keyword>
<dbReference type="Pfam" id="PF13649">
    <property type="entry name" value="Methyltransf_25"/>
    <property type="match status" value="1"/>
</dbReference>
<dbReference type="Proteomes" id="UP000234585">
    <property type="component" value="Unassembled WGS sequence"/>
</dbReference>
<dbReference type="PANTHER" id="PTHR43591:SF110">
    <property type="entry name" value="RHODANESE DOMAIN-CONTAINING PROTEIN"/>
    <property type="match status" value="1"/>
</dbReference>
<accession>A0A2I2F648</accession>
<feature type="domain" description="Methyltransferase type 11" evidence="1">
    <location>
        <begin position="296"/>
        <end position="340"/>
    </location>
</feature>
<keyword evidence="4" id="KW-1185">Reference proteome</keyword>
<dbReference type="Gene3D" id="3.40.50.150">
    <property type="entry name" value="Vaccinia Virus protein VP39"/>
    <property type="match status" value="2"/>
</dbReference>
<dbReference type="InterPro" id="IPR041698">
    <property type="entry name" value="Methyltransf_25"/>
</dbReference>
<dbReference type="GO" id="GO:0032259">
    <property type="term" value="P:methylation"/>
    <property type="evidence" value="ECO:0007669"/>
    <property type="project" value="UniProtKB-KW"/>
</dbReference>
<dbReference type="SUPFAM" id="SSF53335">
    <property type="entry name" value="S-adenosyl-L-methionine-dependent methyltransferases"/>
    <property type="match status" value="2"/>
</dbReference>
<protein>
    <submittedName>
        <fullName evidence="3">S-adenosyl-L-methionine-dependent methyltransferase</fullName>
    </submittedName>
</protein>
<dbReference type="GO" id="GO:0008757">
    <property type="term" value="F:S-adenosylmethionine-dependent methyltransferase activity"/>
    <property type="evidence" value="ECO:0007669"/>
    <property type="project" value="InterPro"/>
</dbReference>
<evidence type="ECO:0000259" key="1">
    <source>
        <dbReference type="Pfam" id="PF08241"/>
    </source>
</evidence>
<keyword evidence="3" id="KW-0489">Methyltransferase</keyword>
<dbReference type="PANTHER" id="PTHR43591">
    <property type="entry name" value="METHYLTRANSFERASE"/>
    <property type="match status" value="1"/>
</dbReference>
<dbReference type="EMBL" id="KZ559155">
    <property type="protein sequence ID" value="PLB36058.1"/>
    <property type="molecule type" value="Genomic_DNA"/>
</dbReference>
<dbReference type="CDD" id="cd02440">
    <property type="entry name" value="AdoMet_MTases"/>
    <property type="match status" value="1"/>
</dbReference>
<dbReference type="OrthoDB" id="540004at2759"/>
<dbReference type="InterPro" id="IPR013216">
    <property type="entry name" value="Methyltransf_11"/>
</dbReference>
<dbReference type="GeneID" id="36524875"/>
<dbReference type="RefSeq" id="XP_024670070.1">
    <property type="nucleotide sequence ID" value="XM_024817715.1"/>
</dbReference>
<reference evidence="3 4" key="1">
    <citation type="submission" date="2017-12" db="EMBL/GenBank/DDBJ databases">
        <authorList>
            <consortium name="DOE Joint Genome Institute"/>
            <person name="Haridas S."/>
            <person name="Kjaerbolling I."/>
            <person name="Vesth T.C."/>
            <person name="Frisvad J.C."/>
            <person name="Nybo J.L."/>
            <person name="Theobald S."/>
            <person name="Kuo A."/>
            <person name="Bowyer P."/>
            <person name="Matsuda Y."/>
            <person name="Mondo S."/>
            <person name="Lyhne E.K."/>
            <person name="Kogle M.E."/>
            <person name="Clum A."/>
            <person name="Lipzen A."/>
            <person name="Salamov A."/>
            <person name="Ngan C.Y."/>
            <person name="Daum C."/>
            <person name="Chiniquy J."/>
            <person name="Barry K."/>
            <person name="LaButti K."/>
            <person name="Simmons B.A."/>
            <person name="Magnuson J.K."/>
            <person name="Mortensen U.H."/>
            <person name="Larsen T.O."/>
            <person name="Grigoriev I.V."/>
            <person name="Baker S.E."/>
            <person name="Andersen M.R."/>
            <person name="Nordberg H.P."/>
            <person name="Cantor M.N."/>
            <person name="Hua S.X."/>
        </authorList>
    </citation>
    <scope>NUCLEOTIDE SEQUENCE [LARGE SCALE GENOMIC DNA]</scope>
    <source>
        <strain evidence="3 4">CBS 102.13</strain>
    </source>
</reference>
<sequence length="470" mass="52428">MDPKETTAEELFNALGQQYEDAFADDVEFRTLIHSVVAQLPSASPVLDVGCGTGRPVSDILARHGHSVHGIDVAEEMVRLARSQVPGSFHKVDMRQYRPPHLFRAVFAIFSLFSFPPADIVSMVYRFAEWLESGAVLVLAVVTSDSLGDGVGDYDGVWDCMRVRRPWMGAVTVETLLPSSRWRSLLRQVGLTLEMEKTYDYLPRGQKADQTGRHHLLVARKTGLDPVFGPHPVPEESSLGSWRRNETAWQILRDRLFLDAEGNDMRDIVRRGRRVLDVGGAVRAILADGPASTGIVESIPALSQTIPFPDHHFDAAVLYFALDCVSNRAQCLGELARVMNHDDPNTAIIIIQGAPENTCIQLLNSRCVRLSAEHPRPIHQGCLLQTARDTLAHMGYISERVRRVNGSYVFEEEDVTRRCQVAADALTRSWYRDEPNRSSMEEALVKDLRSISRWKPGLGNQLAVLTVRSG</sequence>
<dbReference type="InterPro" id="IPR029063">
    <property type="entry name" value="SAM-dependent_MTases_sf"/>
</dbReference>
<evidence type="ECO:0000313" key="3">
    <source>
        <dbReference type="EMBL" id="PLB36058.1"/>
    </source>
</evidence>
<gene>
    <name evidence="3" type="ORF">BDW47DRAFT_133004</name>
</gene>
<feature type="domain" description="Methyltransferase" evidence="2">
    <location>
        <begin position="46"/>
        <end position="134"/>
    </location>
</feature>
<organism evidence="3 4">
    <name type="scientific">Aspergillus candidus</name>
    <dbReference type="NCBI Taxonomy" id="41067"/>
    <lineage>
        <taxon>Eukaryota</taxon>
        <taxon>Fungi</taxon>
        <taxon>Dikarya</taxon>
        <taxon>Ascomycota</taxon>
        <taxon>Pezizomycotina</taxon>
        <taxon>Eurotiomycetes</taxon>
        <taxon>Eurotiomycetidae</taxon>
        <taxon>Eurotiales</taxon>
        <taxon>Aspergillaceae</taxon>
        <taxon>Aspergillus</taxon>
        <taxon>Aspergillus subgen. Circumdati</taxon>
    </lineage>
</organism>
<dbReference type="Pfam" id="PF08241">
    <property type="entry name" value="Methyltransf_11"/>
    <property type="match status" value="1"/>
</dbReference>
<name>A0A2I2F648_ASPCN</name>
<evidence type="ECO:0000259" key="2">
    <source>
        <dbReference type="Pfam" id="PF13649"/>
    </source>
</evidence>
<evidence type="ECO:0000313" key="4">
    <source>
        <dbReference type="Proteomes" id="UP000234585"/>
    </source>
</evidence>
<proteinExistence type="predicted"/>
<dbReference type="AlphaFoldDB" id="A0A2I2F648"/>